<dbReference type="CDD" id="cd16922">
    <property type="entry name" value="HATPase_EvgS-ArcB-TorS-like"/>
    <property type="match status" value="1"/>
</dbReference>
<dbReference type="SMART" id="SM00388">
    <property type="entry name" value="HisKA"/>
    <property type="match status" value="1"/>
</dbReference>
<evidence type="ECO:0000313" key="10">
    <source>
        <dbReference type="Proteomes" id="UP000240996"/>
    </source>
</evidence>
<dbReference type="Proteomes" id="UP000240996">
    <property type="component" value="Unassembled WGS sequence"/>
</dbReference>
<evidence type="ECO:0000256" key="5">
    <source>
        <dbReference type="PROSITE-ProRule" id="PRU00339"/>
    </source>
</evidence>
<evidence type="ECO:0000256" key="4">
    <source>
        <dbReference type="ARBA" id="ARBA00023012"/>
    </source>
</evidence>
<dbReference type="InterPro" id="IPR004358">
    <property type="entry name" value="Sig_transdc_His_kin-like_C"/>
</dbReference>
<dbReference type="InterPro" id="IPR036890">
    <property type="entry name" value="HATPase_C_sf"/>
</dbReference>
<keyword evidence="9" id="KW-0418">Kinase</keyword>
<accession>A0A2T4YSE0</accession>
<feature type="transmembrane region" description="Helical" evidence="6">
    <location>
        <begin position="403"/>
        <end position="424"/>
    </location>
</feature>
<keyword evidence="10" id="KW-1185">Reference proteome</keyword>
<dbReference type="AlphaFoldDB" id="A0A2T4YSE0"/>
<feature type="chain" id="PRO_5015704075" description="histidine kinase" evidence="7">
    <location>
        <begin position="32"/>
        <end position="824"/>
    </location>
</feature>
<sequence length="824" mass="88118">MNQLGRRRLSLWHGLPAILLAVSAVPAAAGAEPLPQVRFDIAIGNAKSLVQTDPGEAIRRASTAEQAAAAIADPERRQLAVATARWLQGEAALRIDRDDRAAVLIHNALATVVRLDPGSALNAEILLSRGGVHATRAELASALADYQAAHNIFRTLGDMRNRAKALMLIATLYGDGNDSESALKYLSQALDVYHGDPGLLVAIYNNRGSCYQDLGRYDQSVAQYRKALALAEQMKSPLLQSRIQGNIAHVLLKAGKTAAAAKAIAASQRLAMQSEAAVWRVQLLPIAAEVALQQGNLPRALALITQRFAGVDLTKTNLSYREGHQVAYAIYKALDRPLDALVHLEAQKRLDDQATTLATNMSTALLAARFDFANQELKISKLRADELERSVRYEKDRAKTQRLMFIGAIAAVSIIIGLLALGLVTIRRSRDKVRAANDDLAITNAALGKALAAKTEFLATTSHEIRTPLNGILGMTEVMLADSRLTPDLRDRLGIVRGAGATMRALVDDILDIAKMETGNLTIEFAPFDLCATVTDAAQMWEEQARSKGLSFTLDMADCPARIMGDAARVRQIVFNLLSNALKFTRVGAVTVALRTGEDRLWLDVSDSGIGIPANKLDEIFESFRQADAGTTRQFGGTGLGLSICRNLARAMNGDVTVTSREGQGATFTLSLPLVHAEAIALGDLGADQGTGAATLIIDRNPIMRSMFRTLVTPHCDIVLTAASIDDAVTLLAQTVVANIVIDDATLRAGGDPGRALEQLTQAAGDAATTLLWPADRLDDPTLLTPAITRIVAKPVSGADLVEAIFASPVVKNNAIPDLVSRAA</sequence>
<dbReference type="SMART" id="SM00387">
    <property type="entry name" value="HATPase_c"/>
    <property type="match status" value="1"/>
</dbReference>
<evidence type="ECO:0000259" key="8">
    <source>
        <dbReference type="PROSITE" id="PS50109"/>
    </source>
</evidence>
<dbReference type="GO" id="GO:0000155">
    <property type="term" value="F:phosphorelay sensor kinase activity"/>
    <property type="evidence" value="ECO:0007669"/>
    <property type="project" value="InterPro"/>
</dbReference>
<dbReference type="Pfam" id="PF13424">
    <property type="entry name" value="TPR_12"/>
    <property type="match status" value="1"/>
</dbReference>
<dbReference type="InterPro" id="IPR011990">
    <property type="entry name" value="TPR-like_helical_dom_sf"/>
</dbReference>
<dbReference type="EMBL" id="PZZN01000001">
    <property type="protein sequence ID" value="PTM46725.1"/>
    <property type="molecule type" value="Genomic_DNA"/>
</dbReference>
<comment type="caution">
    <text evidence="9">The sequence shown here is derived from an EMBL/GenBank/DDBJ whole genome shotgun (WGS) entry which is preliminary data.</text>
</comment>
<keyword evidence="6" id="KW-0472">Membrane</keyword>
<proteinExistence type="predicted"/>
<evidence type="ECO:0000313" key="9">
    <source>
        <dbReference type="EMBL" id="PTM46725.1"/>
    </source>
</evidence>
<dbReference type="SUPFAM" id="SSF55874">
    <property type="entry name" value="ATPase domain of HSP90 chaperone/DNA topoisomerase II/histidine kinase"/>
    <property type="match status" value="1"/>
</dbReference>
<dbReference type="InterPro" id="IPR003594">
    <property type="entry name" value="HATPase_dom"/>
</dbReference>
<dbReference type="FunFam" id="3.30.565.10:FF:000010">
    <property type="entry name" value="Sensor histidine kinase RcsC"/>
    <property type="match status" value="1"/>
</dbReference>
<keyword evidence="3" id="KW-0597">Phosphoprotein</keyword>
<protein>
    <recommendedName>
        <fullName evidence="2">histidine kinase</fullName>
        <ecNumber evidence="2">2.7.13.3</ecNumber>
    </recommendedName>
</protein>
<dbReference type="SUPFAM" id="SSF48452">
    <property type="entry name" value="TPR-like"/>
    <property type="match status" value="2"/>
</dbReference>
<dbReference type="InterPro" id="IPR036097">
    <property type="entry name" value="HisK_dim/P_sf"/>
</dbReference>
<keyword evidence="5" id="KW-0802">TPR repeat</keyword>
<dbReference type="EC" id="2.7.13.3" evidence="2"/>
<evidence type="ECO:0000256" key="7">
    <source>
        <dbReference type="SAM" id="SignalP"/>
    </source>
</evidence>
<dbReference type="Pfam" id="PF00512">
    <property type="entry name" value="HisKA"/>
    <property type="match status" value="1"/>
</dbReference>
<dbReference type="Gene3D" id="3.30.565.10">
    <property type="entry name" value="Histidine kinase-like ATPase, C-terminal domain"/>
    <property type="match status" value="1"/>
</dbReference>
<feature type="signal peptide" evidence="7">
    <location>
        <begin position="1"/>
        <end position="31"/>
    </location>
</feature>
<dbReference type="Pfam" id="PF02518">
    <property type="entry name" value="HATPase_c"/>
    <property type="match status" value="1"/>
</dbReference>
<keyword evidence="6" id="KW-1133">Transmembrane helix</keyword>
<evidence type="ECO:0000256" key="2">
    <source>
        <dbReference type="ARBA" id="ARBA00012438"/>
    </source>
</evidence>
<comment type="catalytic activity">
    <reaction evidence="1">
        <text>ATP + protein L-histidine = ADP + protein N-phospho-L-histidine.</text>
        <dbReference type="EC" id="2.7.13.3"/>
    </reaction>
</comment>
<dbReference type="InterPro" id="IPR005467">
    <property type="entry name" value="His_kinase_dom"/>
</dbReference>
<dbReference type="Gene3D" id="1.10.287.130">
    <property type="match status" value="1"/>
</dbReference>
<evidence type="ECO:0000256" key="1">
    <source>
        <dbReference type="ARBA" id="ARBA00000085"/>
    </source>
</evidence>
<dbReference type="Gene3D" id="1.25.40.10">
    <property type="entry name" value="Tetratricopeptide repeat domain"/>
    <property type="match status" value="1"/>
</dbReference>
<organism evidence="9 10">
    <name type="scientific">Sphingomonas aerolata</name>
    <dbReference type="NCBI Taxonomy" id="185951"/>
    <lineage>
        <taxon>Bacteria</taxon>
        <taxon>Pseudomonadati</taxon>
        <taxon>Pseudomonadota</taxon>
        <taxon>Alphaproteobacteria</taxon>
        <taxon>Sphingomonadales</taxon>
        <taxon>Sphingomonadaceae</taxon>
        <taxon>Sphingomonas</taxon>
    </lineage>
</organism>
<dbReference type="PANTHER" id="PTHR45339:SF1">
    <property type="entry name" value="HYBRID SIGNAL TRANSDUCTION HISTIDINE KINASE J"/>
    <property type="match status" value="1"/>
</dbReference>
<feature type="domain" description="Histidine kinase" evidence="8">
    <location>
        <begin position="460"/>
        <end position="676"/>
    </location>
</feature>
<dbReference type="InterPro" id="IPR019734">
    <property type="entry name" value="TPR_rpt"/>
</dbReference>
<evidence type="ECO:0000256" key="6">
    <source>
        <dbReference type="SAM" id="Phobius"/>
    </source>
</evidence>
<reference evidence="9 10" key="1">
    <citation type="submission" date="2018-04" db="EMBL/GenBank/DDBJ databases">
        <title>Genomic Encyclopedia of Type Strains, Phase III (KMG-III): the genomes of soil and plant-associated and newly described type strains.</title>
        <authorList>
            <person name="Whitman W."/>
        </authorList>
    </citation>
    <scope>NUCLEOTIDE SEQUENCE [LARGE SCALE GENOMIC DNA]</scope>
    <source>
        <strain evidence="9 10">NW12</strain>
    </source>
</reference>
<keyword evidence="4" id="KW-0902">Two-component regulatory system</keyword>
<keyword evidence="7" id="KW-0732">Signal</keyword>
<dbReference type="PANTHER" id="PTHR45339">
    <property type="entry name" value="HYBRID SIGNAL TRANSDUCTION HISTIDINE KINASE J"/>
    <property type="match status" value="1"/>
</dbReference>
<feature type="repeat" description="TPR" evidence="5">
    <location>
        <begin position="201"/>
        <end position="234"/>
    </location>
</feature>
<dbReference type="CDD" id="cd00082">
    <property type="entry name" value="HisKA"/>
    <property type="match status" value="1"/>
</dbReference>
<dbReference type="PROSITE" id="PS50005">
    <property type="entry name" value="TPR"/>
    <property type="match status" value="1"/>
</dbReference>
<evidence type="ECO:0000256" key="3">
    <source>
        <dbReference type="ARBA" id="ARBA00022553"/>
    </source>
</evidence>
<dbReference type="InterPro" id="IPR003661">
    <property type="entry name" value="HisK_dim/P_dom"/>
</dbReference>
<dbReference type="SUPFAM" id="SSF47384">
    <property type="entry name" value="Homodimeric domain of signal transducing histidine kinase"/>
    <property type="match status" value="1"/>
</dbReference>
<dbReference type="PROSITE" id="PS50109">
    <property type="entry name" value="HIS_KIN"/>
    <property type="match status" value="1"/>
</dbReference>
<gene>
    <name evidence="9" type="ORF">C8J24_0098</name>
</gene>
<keyword evidence="9" id="KW-0808">Transferase</keyword>
<keyword evidence="6" id="KW-0812">Transmembrane</keyword>
<dbReference type="SMART" id="SM00028">
    <property type="entry name" value="TPR"/>
    <property type="match status" value="4"/>
</dbReference>
<dbReference type="RefSeq" id="WP_107929592.1">
    <property type="nucleotide sequence ID" value="NZ_PZZN01000001.1"/>
</dbReference>
<name>A0A2T4YSE0_9SPHN</name>
<dbReference type="PRINTS" id="PR00344">
    <property type="entry name" value="BCTRLSENSOR"/>
</dbReference>